<keyword evidence="2" id="KW-1185">Reference proteome</keyword>
<organism evidence="1 2">
    <name type="scientific">Micromonospora citrea</name>
    <dbReference type="NCBI Taxonomy" id="47855"/>
    <lineage>
        <taxon>Bacteria</taxon>
        <taxon>Bacillati</taxon>
        <taxon>Actinomycetota</taxon>
        <taxon>Actinomycetes</taxon>
        <taxon>Micromonosporales</taxon>
        <taxon>Micromonosporaceae</taxon>
        <taxon>Micromonospora</taxon>
    </lineage>
</organism>
<protein>
    <recommendedName>
        <fullName evidence="3">Enediyne biosynthesis protein</fullName>
    </recommendedName>
</protein>
<dbReference type="EMBL" id="FMHZ01000002">
    <property type="protein sequence ID" value="SCL71415.1"/>
    <property type="molecule type" value="Genomic_DNA"/>
</dbReference>
<evidence type="ECO:0000313" key="2">
    <source>
        <dbReference type="Proteomes" id="UP000199001"/>
    </source>
</evidence>
<sequence length="322" mass="35094">MPVNWRTIRQYVLTPGMAQTRFATRGFRARDEATRERLESVGAHFLTGYGHAVGARDPDEAAVALETVEPELRGFAYEGAAMGLAVLDGLTGGRRVARFLAGPAARHVYMVHVGVGWAMARLPRWRRHAIQPADRLLGWLALDGYGFHQAYFHTGRYVRSHRRDEVLPWSGDPIGRWTGRVVDQGVGRAMWFVEGAHPDRIADAVDGFPPDRHEDLYSGVALAATYAGGAPPEDLRRLRERGGAYAPAMAQGSAFAAEARERAGLTTAHTAAATEVFCGAPPAEAAAVTQAALADLDRDGPVPAYLVWRQRIAEQFVTLGRC</sequence>
<dbReference type="AlphaFoldDB" id="A0A1C6VYK8"/>
<accession>A0A1C6VYK8</accession>
<dbReference type="OrthoDB" id="2530105at2"/>
<dbReference type="STRING" id="47855.GA0070606_5711"/>
<dbReference type="RefSeq" id="WP_091106265.1">
    <property type="nucleotide sequence ID" value="NZ_FMHZ01000002.1"/>
</dbReference>
<name>A0A1C6VYK8_9ACTN</name>
<evidence type="ECO:0008006" key="3">
    <source>
        <dbReference type="Google" id="ProtNLM"/>
    </source>
</evidence>
<dbReference type="Pfam" id="PF08012">
    <property type="entry name" value="DUF1702"/>
    <property type="match status" value="1"/>
</dbReference>
<dbReference type="Proteomes" id="UP000199001">
    <property type="component" value="Unassembled WGS sequence"/>
</dbReference>
<dbReference type="InterPro" id="IPR012964">
    <property type="entry name" value="DUF1702"/>
</dbReference>
<gene>
    <name evidence="1" type="ORF">GA0070606_5711</name>
</gene>
<proteinExistence type="predicted"/>
<reference evidence="2" key="1">
    <citation type="submission" date="2016-06" db="EMBL/GenBank/DDBJ databases">
        <authorList>
            <person name="Varghese N."/>
            <person name="Submissions Spin"/>
        </authorList>
    </citation>
    <scope>NUCLEOTIDE SEQUENCE [LARGE SCALE GENOMIC DNA]</scope>
    <source>
        <strain evidence="2">DSM 43903</strain>
    </source>
</reference>
<evidence type="ECO:0000313" key="1">
    <source>
        <dbReference type="EMBL" id="SCL71415.1"/>
    </source>
</evidence>